<keyword evidence="4" id="KW-1185">Reference proteome</keyword>
<evidence type="ECO:0000313" key="4">
    <source>
        <dbReference type="Proteomes" id="UP001238179"/>
    </source>
</evidence>
<dbReference type="RefSeq" id="WP_316415812.1">
    <property type="nucleotide sequence ID" value="NZ_AP027080.1"/>
</dbReference>
<keyword evidence="1" id="KW-0732">Signal</keyword>
<dbReference type="PROSITE" id="PS51257">
    <property type="entry name" value="PROKAR_LIPOPROTEIN"/>
    <property type="match status" value="1"/>
</dbReference>
<feature type="chain" id="PRO_5041323245" description="IPT/TIG domain-containing protein" evidence="1">
    <location>
        <begin position="20"/>
        <end position="438"/>
    </location>
</feature>
<evidence type="ECO:0000259" key="2">
    <source>
        <dbReference type="Pfam" id="PF01833"/>
    </source>
</evidence>
<dbReference type="Pfam" id="PF01833">
    <property type="entry name" value="TIG"/>
    <property type="match status" value="1"/>
</dbReference>
<evidence type="ECO:0000313" key="3">
    <source>
        <dbReference type="EMBL" id="BDU72898.1"/>
    </source>
</evidence>
<accession>A0AA48GYW0</accession>
<organism evidence="3 4">
    <name type="scientific">Mesoterricola silvestris</name>
    <dbReference type="NCBI Taxonomy" id="2927979"/>
    <lineage>
        <taxon>Bacteria</taxon>
        <taxon>Pseudomonadati</taxon>
        <taxon>Acidobacteriota</taxon>
        <taxon>Holophagae</taxon>
        <taxon>Holophagales</taxon>
        <taxon>Holophagaceae</taxon>
        <taxon>Mesoterricola</taxon>
    </lineage>
</organism>
<sequence>MAIRRLLLASAAVSLLALGCRGDGDFPSNPSSLATPQPAGAPIITGIEPAEGRSGDAVTLVGTRLEGATRVDFDGVEARGLKEANGALSVLVPAGARTGKVTVHCRAGKAVSGTAFQVLPRVFDAAVDVVPFRLREVKNWPGLRNAGASCFLNTAVKLLASLPEVDAGLLDHAADDAATAGVRRQLRFTVNHIRLGTQRPAGARDPMGALIEAFQHHPGLRRFVAETKGPGGFETTVLEAMLDLLGLKGQFDLVCREKTLVDGKAPAYQDWTFGMVFSGSRAVTGYDFTGIRDLRQYLAHVTSEEGSTGDGARWFRHPVKIPSTSIIKVEHLDPPLALEFSNQVLVPVYTLDEAHHIATINGRVALAASAFSLWRRGHVIAAIKGLEGWYLNDDAQDPRLDPSLGLADGPAQAPSPVGSMGVLFYRRQLLDPETMRAK</sequence>
<dbReference type="AlphaFoldDB" id="A0AA48GYW0"/>
<reference evidence="4" key="1">
    <citation type="journal article" date="2023" name="Int. J. Syst. Evol. Microbiol.">
        <title>Mesoterricola silvestris gen. nov., sp. nov., Mesoterricola sediminis sp. nov., Geothrix oryzae sp. nov., Geothrix edaphica sp. nov., Geothrix rubra sp. nov., and Geothrix limicola sp. nov., six novel members of Acidobacteriota isolated from soils.</title>
        <authorList>
            <person name="Itoh H."/>
            <person name="Sugisawa Y."/>
            <person name="Mise K."/>
            <person name="Xu Z."/>
            <person name="Kuniyasu M."/>
            <person name="Ushijima N."/>
            <person name="Kawano K."/>
            <person name="Kobayashi E."/>
            <person name="Shiratori Y."/>
            <person name="Masuda Y."/>
            <person name="Senoo K."/>
        </authorList>
    </citation>
    <scope>NUCLEOTIDE SEQUENCE [LARGE SCALE GENOMIC DNA]</scope>
    <source>
        <strain evidence="4">W79</strain>
    </source>
</reference>
<dbReference type="KEGG" id="msil:METEAL_20720"/>
<evidence type="ECO:0000256" key="1">
    <source>
        <dbReference type="SAM" id="SignalP"/>
    </source>
</evidence>
<dbReference type="InterPro" id="IPR002909">
    <property type="entry name" value="IPT_dom"/>
</dbReference>
<dbReference type="Gene3D" id="2.60.40.10">
    <property type="entry name" value="Immunoglobulins"/>
    <property type="match status" value="1"/>
</dbReference>
<protein>
    <recommendedName>
        <fullName evidence="2">IPT/TIG domain-containing protein</fullName>
    </recommendedName>
</protein>
<dbReference type="InterPro" id="IPR013783">
    <property type="entry name" value="Ig-like_fold"/>
</dbReference>
<feature type="signal peptide" evidence="1">
    <location>
        <begin position="1"/>
        <end position="19"/>
    </location>
</feature>
<dbReference type="Proteomes" id="UP001238179">
    <property type="component" value="Chromosome"/>
</dbReference>
<gene>
    <name evidence="3" type="ORF">METEAL_20720</name>
</gene>
<name>A0AA48GYW0_9BACT</name>
<dbReference type="InterPro" id="IPR014756">
    <property type="entry name" value="Ig_E-set"/>
</dbReference>
<feature type="domain" description="IPT/TIG" evidence="2">
    <location>
        <begin position="42"/>
        <end position="117"/>
    </location>
</feature>
<dbReference type="SUPFAM" id="SSF81296">
    <property type="entry name" value="E set domains"/>
    <property type="match status" value="1"/>
</dbReference>
<dbReference type="EMBL" id="AP027080">
    <property type="protein sequence ID" value="BDU72898.1"/>
    <property type="molecule type" value="Genomic_DNA"/>
</dbReference>
<proteinExistence type="predicted"/>